<evidence type="ECO:0000313" key="9">
    <source>
        <dbReference type="EMBL" id="MCP2258700.1"/>
    </source>
</evidence>
<feature type="binding site" evidence="7">
    <location>
        <position position="24"/>
    </location>
    <ligand>
        <name>phosphoenolpyruvate</name>
        <dbReference type="ChEBI" id="CHEBI:58702"/>
    </ligand>
</feature>
<keyword evidence="5 7" id="KW-0057">Aromatic amino acid biosynthesis</keyword>
<dbReference type="InterPro" id="IPR036968">
    <property type="entry name" value="Enolpyruvate_Tfrase_sf"/>
</dbReference>
<dbReference type="InterPro" id="IPR001986">
    <property type="entry name" value="Enolpyruvate_Tfrase_dom"/>
</dbReference>
<dbReference type="Proteomes" id="UP001205311">
    <property type="component" value="Unassembled WGS sequence"/>
</dbReference>
<feature type="binding site" evidence="7">
    <location>
        <position position="125"/>
    </location>
    <ligand>
        <name>phosphoenolpyruvate</name>
        <dbReference type="ChEBI" id="CHEBI:58702"/>
    </ligand>
</feature>
<dbReference type="Pfam" id="PF00275">
    <property type="entry name" value="EPSP_synthase"/>
    <property type="match status" value="1"/>
</dbReference>
<dbReference type="Gene3D" id="3.65.10.10">
    <property type="entry name" value="Enolpyruvate transferase domain"/>
    <property type="match status" value="2"/>
</dbReference>
<evidence type="ECO:0000256" key="4">
    <source>
        <dbReference type="ARBA" id="ARBA00022679"/>
    </source>
</evidence>
<evidence type="ECO:0000259" key="8">
    <source>
        <dbReference type="Pfam" id="PF00275"/>
    </source>
</evidence>
<evidence type="ECO:0000256" key="6">
    <source>
        <dbReference type="ARBA" id="ARBA00044633"/>
    </source>
</evidence>
<feature type="domain" description="Enolpyruvate transferase" evidence="8">
    <location>
        <begin position="11"/>
        <end position="421"/>
    </location>
</feature>
<organism evidence="9 10">
    <name type="scientific">Streptoalloteichus tenebrarius (strain ATCC 17920 / DSM 40477 / JCM 4838 / CBS 697.72 / NBRC 16177 / NCIMB 11028 / NRRL B-12390 / A12253. 1 / ISP 5477)</name>
    <name type="common">Streptomyces tenebrarius</name>
    <dbReference type="NCBI Taxonomy" id="1933"/>
    <lineage>
        <taxon>Bacteria</taxon>
        <taxon>Bacillati</taxon>
        <taxon>Actinomycetota</taxon>
        <taxon>Actinomycetes</taxon>
        <taxon>Pseudonocardiales</taxon>
        <taxon>Pseudonocardiaceae</taxon>
        <taxon>Streptoalloteichus</taxon>
    </lineage>
</organism>
<dbReference type="EMBL" id="JAMTCP010000010">
    <property type="protein sequence ID" value="MCP2258700.1"/>
    <property type="molecule type" value="Genomic_DNA"/>
</dbReference>
<comment type="caution">
    <text evidence="9">The sequence shown here is derived from an EMBL/GenBank/DDBJ whole genome shotgun (WGS) entry which is preliminary data.</text>
</comment>
<feature type="binding site" evidence="7">
    <location>
        <position position="202"/>
    </location>
    <ligand>
        <name>3-phosphoshikimate</name>
        <dbReference type="ChEBI" id="CHEBI:145989"/>
    </ligand>
</feature>
<dbReference type="PANTHER" id="PTHR21090:SF5">
    <property type="entry name" value="PENTAFUNCTIONAL AROM POLYPEPTIDE"/>
    <property type="match status" value="1"/>
</dbReference>
<name>A0ABT1HT57_STRSD</name>
<protein>
    <recommendedName>
        <fullName evidence="7">3-phosphoshikimate 1-carboxyvinyltransferase</fullName>
        <ecNumber evidence="7">2.5.1.19</ecNumber>
    </recommendedName>
    <alternativeName>
        <fullName evidence="7">5-enolpyruvylshikimate-3-phosphate synthase</fullName>
        <shortName evidence="7">EPSP synthase</shortName>
        <shortName evidence="7">EPSPS</shortName>
    </alternativeName>
</protein>
<dbReference type="HAMAP" id="MF_00210">
    <property type="entry name" value="EPSP_synth"/>
    <property type="match status" value="1"/>
</dbReference>
<feature type="active site" description="Proton acceptor" evidence="7">
    <location>
        <position position="317"/>
    </location>
</feature>
<evidence type="ECO:0000256" key="5">
    <source>
        <dbReference type="ARBA" id="ARBA00023141"/>
    </source>
</evidence>
<dbReference type="PIRSF" id="PIRSF000505">
    <property type="entry name" value="EPSPS"/>
    <property type="match status" value="1"/>
</dbReference>
<comment type="pathway">
    <text evidence="1 7">Metabolic intermediate biosynthesis; chorismate biosynthesis; chorismate from D-erythrose 4-phosphate and phosphoenolpyruvate: step 6/7.</text>
</comment>
<feature type="binding site" evidence="7">
    <location>
        <position position="25"/>
    </location>
    <ligand>
        <name>3-phosphoshikimate</name>
        <dbReference type="ChEBI" id="CHEBI:145989"/>
    </ligand>
</feature>
<gene>
    <name evidence="7" type="primary">aroA</name>
    <name evidence="9" type="ORF">LX15_002398</name>
</gene>
<proteinExistence type="inferred from homology"/>
<keyword evidence="4 7" id="KW-0808">Transferase</keyword>
<dbReference type="RefSeq" id="WP_253669614.1">
    <property type="nucleotide sequence ID" value="NZ_JAMTCP010000010.1"/>
</dbReference>
<dbReference type="EC" id="2.5.1.19" evidence="7"/>
<dbReference type="InterPro" id="IPR023193">
    <property type="entry name" value="EPSP_synthase_CS"/>
</dbReference>
<comment type="similarity">
    <text evidence="2 7">Belongs to the EPSP synthase family.</text>
</comment>
<accession>A0ABT1HT57</accession>
<feature type="binding site" evidence="7">
    <location>
        <position position="414"/>
    </location>
    <ligand>
        <name>phosphoenolpyruvate</name>
        <dbReference type="ChEBI" id="CHEBI:58702"/>
    </ligand>
</feature>
<feature type="binding site" evidence="7">
    <location>
        <position position="97"/>
    </location>
    <ligand>
        <name>phosphoenolpyruvate</name>
        <dbReference type="ChEBI" id="CHEBI:58702"/>
    </ligand>
</feature>
<evidence type="ECO:0000256" key="2">
    <source>
        <dbReference type="ARBA" id="ARBA00009948"/>
    </source>
</evidence>
<dbReference type="InterPro" id="IPR013792">
    <property type="entry name" value="RNA3'P_cycl/enolpyr_Trfase_a/b"/>
</dbReference>
<dbReference type="InterPro" id="IPR006264">
    <property type="entry name" value="EPSP_synthase"/>
</dbReference>
<reference evidence="9 10" key="1">
    <citation type="submission" date="2022-06" db="EMBL/GenBank/DDBJ databases">
        <title>Genomic Encyclopedia of Archaeal and Bacterial Type Strains, Phase II (KMG-II): from individual species to whole genera.</title>
        <authorList>
            <person name="Goeker M."/>
        </authorList>
    </citation>
    <scope>NUCLEOTIDE SEQUENCE [LARGE SCALE GENOMIC DNA]</scope>
    <source>
        <strain evidence="9 10">DSM 40477</strain>
    </source>
</reference>
<keyword evidence="3 7" id="KW-0028">Amino-acid biosynthesis</keyword>
<dbReference type="NCBIfam" id="TIGR01356">
    <property type="entry name" value="aroA"/>
    <property type="match status" value="1"/>
</dbReference>
<feature type="binding site" evidence="7">
    <location>
        <position position="344"/>
    </location>
    <ligand>
        <name>3-phosphoshikimate</name>
        <dbReference type="ChEBI" id="CHEBI:145989"/>
    </ligand>
</feature>
<evidence type="ECO:0000256" key="7">
    <source>
        <dbReference type="HAMAP-Rule" id="MF_00210"/>
    </source>
</evidence>
<dbReference type="SUPFAM" id="SSF55205">
    <property type="entry name" value="EPT/RTPC-like"/>
    <property type="match status" value="1"/>
</dbReference>
<evidence type="ECO:0000313" key="10">
    <source>
        <dbReference type="Proteomes" id="UP001205311"/>
    </source>
</evidence>
<comment type="catalytic activity">
    <reaction evidence="6">
        <text>3-phosphoshikimate + phosphoenolpyruvate = 5-O-(1-carboxyvinyl)-3-phosphoshikimate + phosphate</text>
        <dbReference type="Rhea" id="RHEA:21256"/>
        <dbReference type="ChEBI" id="CHEBI:43474"/>
        <dbReference type="ChEBI" id="CHEBI:57701"/>
        <dbReference type="ChEBI" id="CHEBI:58702"/>
        <dbReference type="ChEBI" id="CHEBI:145989"/>
        <dbReference type="EC" id="2.5.1.19"/>
    </reaction>
    <physiologicalReaction direction="left-to-right" evidence="6">
        <dbReference type="Rhea" id="RHEA:21257"/>
    </physiologicalReaction>
</comment>
<feature type="binding site" evidence="7">
    <location>
        <position position="29"/>
    </location>
    <ligand>
        <name>3-phosphoshikimate</name>
        <dbReference type="ChEBI" id="CHEBI:145989"/>
    </ligand>
</feature>
<dbReference type="PROSITE" id="PS00104">
    <property type="entry name" value="EPSP_SYNTHASE_1"/>
    <property type="match status" value="1"/>
</dbReference>
<feature type="binding site" evidence="7">
    <location>
        <position position="348"/>
    </location>
    <ligand>
        <name>phosphoenolpyruvate</name>
        <dbReference type="ChEBI" id="CHEBI:58702"/>
    </ligand>
</feature>
<comment type="subunit">
    <text evidence="7">Monomer.</text>
</comment>
<evidence type="ECO:0000256" key="3">
    <source>
        <dbReference type="ARBA" id="ARBA00022605"/>
    </source>
</evidence>
<comment type="subcellular location">
    <subcellularLocation>
        <location evidence="7">Cytoplasm</location>
    </subcellularLocation>
</comment>
<dbReference type="PANTHER" id="PTHR21090">
    <property type="entry name" value="AROM/DEHYDROQUINATE SYNTHASE"/>
    <property type="match status" value="1"/>
</dbReference>
<sequence length="437" mass="45396">MTRAWLAPTADGPVRATVRVPGSKSITNRALLLAALADGPSLLRAPLRSRDTELMAAALRALGVRVEDRAGSGGEDAWLVTPGPLRGPAEVDCGLAGTVMRFVPPAAALADGEVRFDGDLRARERPMGTVLDALRALGTDVRPTGENPAGLPFVLRGRGGLPGGEAVIDASASSQFVSGLLLSGARYERGLTVRHSGPPVPSQPHIEMTVAMLREQGVAVDDGTQDVWRVEPGPVRARDLDVEPDLSNATPFLAAAAVTGGEVRVPGWPERTTQAGDAIRGILAEMGCAVELRDRTLVVRGPGTLRGVDADLHDVGELTPTVAALAALAEGPSRLRGIAHLRGHETDRLAALAAEINGLGGDVTETEDGLVIRPRPLRGGGWRAYADHRMATAGAIMGLVVPGVAVDDVASTGKTIPDFPGMWAAMLEAKETAVEGV</sequence>
<dbReference type="CDD" id="cd01556">
    <property type="entry name" value="EPSP_synthase"/>
    <property type="match status" value="1"/>
</dbReference>
<feature type="binding site" evidence="7">
    <location>
        <position position="317"/>
    </location>
    <ligand>
        <name>3-phosphoshikimate</name>
        <dbReference type="ChEBI" id="CHEBI:145989"/>
    </ligand>
</feature>
<dbReference type="PROSITE" id="PS00885">
    <property type="entry name" value="EPSP_SYNTHASE_2"/>
    <property type="match status" value="1"/>
</dbReference>
<keyword evidence="10" id="KW-1185">Reference proteome</keyword>
<feature type="binding site" evidence="7">
    <location>
        <position position="389"/>
    </location>
    <ligand>
        <name>phosphoenolpyruvate</name>
        <dbReference type="ChEBI" id="CHEBI:58702"/>
    </ligand>
</feature>
<feature type="binding site" evidence="7">
    <location>
        <position position="24"/>
    </location>
    <ligand>
        <name>3-phosphoshikimate</name>
        <dbReference type="ChEBI" id="CHEBI:145989"/>
    </ligand>
</feature>
<keyword evidence="7" id="KW-0963">Cytoplasm</keyword>
<feature type="binding site" evidence="7">
    <location>
        <position position="175"/>
    </location>
    <ligand>
        <name>3-phosphoshikimate</name>
        <dbReference type="ChEBI" id="CHEBI:145989"/>
    </ligand>
</feature>
<feature type="binding site" evidence="7">
    <location>
        <position position="173"/>
    </location>
    <ligand>
        <name>3-phosphoshikimate</name>
        <dbReference type="ChEBI" id="CHEBI:145989"/>
    </ligand>
</feature>
<feature type="binding site" evidence="7">
    <location>
        <position position="175"/>
    </location>
    <ligand>
        <name>phosphoenolpyruvate</name>
        <dbReference type="ChEBI" id="CHEBI:58702"/>
    </ligand>
</feature>
<evidence type="ECO:0000256" key="1">
    <source>
        <dbReference type="ARBA" id="ARBA00004811"/>
    </source>
</evidence>
<comment type="caution">
    <text evidence="7">Lacks conserved residue(s) required for the propagation of feature annotation.</text>
</comment>
<comment type="function">
    <text evidence="7">Catalyzes the transfer of the enolpyruvyl moiety of phosphoenolpyruvate (PEP) to the 5-hydroxyl of shikimate-3-phosphate (S3P) to produce enolpyruvyl shikimate-3-phosphate and inorganic phosphate.</text>
</comment>
<feature type="binding site" evidence="7">
    <location>
        <position position="174"/>
    </location>
    <ligand>
        <name>3-phosphoshikimate</name>
        <dbReference type="ChEBI" id="CHEBI:145989"/>
    </ligand>
</feature>